<evidence type="ECO:0000256" key="4">
    <source>
        <dbReference type="ARBA" id="ARBA00023136"/>
    </source>
</evidence>
<feature type="transmembrane region" description="Helical" evidence="6">
    <location>
        <begin position="124"/>
        <end position="146"/>
    </location>
</feature>
<dbReference type="InterPro" id="IPR036259">
    <property type="entry name" value="MFS_trans_sf"/>
</dbReference>
<dbReference type="SUPFAM" id="SSF103473">
    <property type="entry name" value="MFS general substrate transporter"/>
    <property type="match status" value="1"/>
</dbReference>
<keyword evidence="2 6" id="KW-0812">Transmembrane</keyword>
<dbReference type="PANTHER" id="PTHR11360:SF284">
    <property type="entry name" value="EG:103B4.3 PROTEIN-RELATED"/>
    <property type="match status" value="1"/>
</dbReference>
<feature type="transmembrane region" description="Helical" evidence="6">
    <location>
        <begin position="259"/>
        <end position="281"/>
    </location>
</feature>
<dbReference type="InterPro" id="IPR011701">
    <property type="entry name" value="MFS"/>
</dbReference>
<dbReference type="OrthoDB" id="146345at2"/>
<feature type="transmembrane region" description="Helical" evidence="6">
    <location>
        <begin position="385"/>
        <end position="405"/>
    </location>
</feature>
<feature type="transmembrane region" description="Helical" evidence="6">
    <location>
        <begin position="352"/>
        <end position="373"/>
    </location>
</feature>
<evidence type="ECO:0000256" key="5">
    <source>
        <dbReference type="SAM" id="MobiDB-lite"/>
    </source>
</evidence>
<organism evidence="8 9">
    <name type="scientific">Streptomyces agglomeratus</name>
    <dbReference type="NCBI Taxonomy" id="285458"/>
    <lineage>
        <taxon>Bacteria</taxon>
        <taxon>Bacillati</taxon>
        <taxon>Actinomycetota</taxon>
        <taxon>Actinomycetes</taxon>
        <taxon>Kitasatosporales</taxon>
        <taxon>Streptomycetaceae</taxon>
        <taxon>Streptomyces</taxon>
    </lineage>
</organism>
<dbReference type="Proteomes" id="UP000095759">
    <property type="component" value="Unassembled WGS sequence"/>
</dbReference>
<keyword evidence="4 6" id="KW-0472">Membrane</keyword>
<dbReference type="Gene3D" id="1.20.1250.20">
    <property type="entry name" value="MFS general substrate transporter like domains"/>
    <property type="match status" value="2"/>
</dbReference>
<feature type="transmembrane region" description="Helical" evidence="6">
    <location>
        <begin position="417"/>
        <end position="436"/>
    </location>
</feature>
<dbReference type="STRING" id="285458.BGM19_05240"/>
<protein>
    <submittedName>
        <fullName evidence="8">MFS transporter</fullName>
    </submittedName>
</protein>
<feature type="transmembrane region" description="Helical" evidence="6">
    <location>
        <begin position="328"/>
        <end position="346"/>
    </location>
</feature>
<dbReference type="AlphaFoldDB" id="A0A1E5PFP8"/>
<evidence type="ECO:0000259" key="7">
    <source>
        <dbReference type="PROSITE" id="PS50850"/>
    </source>
</evidence>
<keyword evidence="9" id="KW-1185">Reference proteome</keyword>
<dbReference type="InterPro" id="IPR020846">
    <property type="entry name" value="MFS_dom"/>
</dbReference>
<comment type="subcellular location">
    <subcellularLocation>
        <location evidence="1">Cell membrane</location>
        <topology evidence="1">Multi-pass membrane protein</topology>
    </subcellularLocation>
</comment>
<feature type="transmembrane region" description="Helical" evidence="6">
    <location>
        <begin position="158"/>
        <end position="176"/>
    </location>
</feature>
<dbReference type="InterPro" id="IPR050327">
    <property type="entry name" value="Proton-linked_MCT"/>
</dbReference>
<proteinExistence type="predicted"/>
<feature type="transmembrane region" description="Helical" evidence="6">
    <location>
        <begin position="99"/>
        <end position="118"/>
    </location>
</feature>
<dbReference type="PROSITE" id="PS50850">
    <property type="entry name" value="MFS"/>
    <property type="match status" value="1"/>
</dbReference>
<keyword evidence="3 6" id="KW-1133">Transmembrane helix</keyword>
<feature type="transmembrane region" description="Helical" evidence="6">
    <location>
        <begin position="293"/>
        <end position="316"/>
    </location>
</feature>
<evidence type="ECO:0000256" key="6">
    <source>
        <dbReference type="SAM" id="Phobius"/>
    </source>
</evidence>
<gene>
    <name evidence="8" type="ORF">AS594_31495</name>
</gene>
<dbReference type="PANTHER" id="PTHR11360">
    <property type="entry name" value="MONOCARBOXYLATE TRANSPORTER"/>
    <property type="match status" value="1"/>
</dbReference>
<accession>A0A1E5PFP8</accession>
<feature type="transmembrane region" description="Helical" evidence="6">
    <location>
        <begin position="67"/>
        <end position="87"/>
    </location>
</feature>
<name>A0A1E5PFP8_9ACTN</name>
<evidence type="ECO:0000256" key="2">
    <source>
        <dbReference type="ARBA" id="ARBA00022692"/>
    </source>
</evidence>
<evidence type="ECO:0000256" key="3">
    <source>
        <dbReference type="ARBA" id="ARBA00022989"/>
    </source>
</evidence>
<dbReference type="CDD" id="cd17355">
    <property type="entry name" value="MFS_YcxA_like"/>
    <property type="match status" value="1"/>
</dbReference>
<feature type="domain" description="Major facilitator superfamily (MFS) profile" evidence="7">
    <location>
        <begin position="33"/>
        <end position="440"/>
    </location>
</feature>
<dbReference type="Pfam" id="PF07690">
    <property type="entry name" value="MFS_1"/>
    <property type="match status" value="1"/>
</dbReference>
<feature type="transmembrane region" description="Helical" evidence="6">
    <location>
        <begin position="188"/>
        <end position="210"/>
    </location>
</feature>
<reference evidence="8 9" key="1">
    <citation type="submission" date="2016-08" db="EMBL/GenBank/DDBJ databases">
        <title>Complete genome sequence of Streptomyces agglomeratus strain 6-3-2, a novel anti-MRSA actinomycete isolated from Wuli of Tebit, China.</title>
        <authorList>
            <person name="Chen X."/>
        </authorList>
    </citation>
    <scope>NUCLEOTIDE SEQUENCE [LARGE SCALE GENOMIC DNA]</scope>
    <source>
        <strain evidence="8 9">6-3-2</strain>
    </source>
</reference>
<evidence type="ECO:0000313" key="9">
    <source>
        <dbReference type="Proteomes" id="UP000095759"/>
    </source>
</evidence>
<comment type="caution">
    <text evidence="8">The sequence shown here is derived from an EMBL/GenBank/DDBJ whole genome shotgun (WGS) entry which is preliminary data.</text>
</comment>
<feature type="transmembrane region" description="Helical" evidence="6">
    <location>
        <begin position="30"/>
        <end position="55"/>
    </location>
</feature>
<evidence type="ECO:0000256" key="1">
    <source>
        <dbReference type="ARBA" id="ARBA00004651"/>
    </source>
</evidence>
<dbReference type="GO" id="GO:0022857">
    <property type="term" value="F:transmembrane transporter activity"/>
    <property type="evidence" value="ECO:0007669"/>
    <property type="project" value="InterPro"/>
</dbReference>
<evidence type="ECO:0000313" key="8">
    <source>
        <dbReference type="EMBL" id="OEJ28336.1"/>
    </source>
</evidence>
<sequence>MRSTDSPYARPPRSSGPPGRPPVRSRVHRAWLVAAVAALAIVTAGAFTTLAGLLTGPLHREFGWSRSAIGLGASVNMVLYGLTAPFAAALMDRFGMRRVVGGALGAVATGALFTTVMTQPWQFVFTWGVLVGAGCGSMAMAMAFAATVTERWFVRRRGLVTGVLTAAGVFGQFAFLPPLSWITERYAWRTGTVTLVVAALVALPLVLLLLRDRPRDVGLRPYGAPEPAADTSREQSAIVPGAALRTVHVFARSARTGPFWLLAATFAICGASTNGVMWTHFTPAAHDHGMPATVASSLLATIGAFNVAGTVASGWLTDRLDPRHLLAAYYALRGLTLFALPLVLTARIGTPLVVFVVLFGLLDVATVPPTLALCRELYGEDSAIVFGWVGAAHQLGAGLAAFAGGAARDAFGSYDPLWVGVGALCGAGALLSLMAARPRAAAA</sequence>
<feature type="region of interest" description="Disordered" evidence="5">
    <location>
        <begin position="1"/>
        <end position="23"/>
    </location>
</feature>
<dbReference type="EMBL" id="MEHJ01000001">
    <property type="protein sequence ID" value="OEJ28336.1"/>
    <property type="molecule type" value="Genomic_DNA"/>
</dbReference>
<dbReference type="GO" id="GO:0005886">
    <property type="term" value="C:plasma membrane"/>
    <property type="evidence" value="ECO:0007669"/>
    <property type="project" value="UniProtKB-SubCell"/>
</dbReference>